<dbReference type="Proteomes" id="UP000036000">
    <property type="component" value="Chromosome"/>
</dbReference>
<name>A0AAC8UUN7_9LACO</name>
<dbReference type="InterPro" id="IPR005149">
    <property type="entry name" value="Tscrpt_reg_PadR_N"/>
</dbReference>
<gene>
    <name evidence="2" type="ORF">ABN16_07300</name>
</gene>
<evidence type="ECO:0000313" key="2">
    <source>
        <dbReference type="EMBL" id="AKP64821.1"/>
    </source>
</evidence>
<evidence type="ECO:0000313" key="3">
    <source>
        <dbReference type="Proteomes" id="UP000036000"/>
    </source>
</evidence>
<dbReference type="InterPro" id="IPR052509">
    <property type="entry name" value="Metal_resp_DNA-bind_regulator"/>
</dbReference>
<keyword evidence="3" id="KW-1185">Reference proteome</keyword>
<protein>
    <submittedName>
        <fullName evidence="2">Transcriptional regulator</fullName>
    </submittedName>
</protein>
<dbReference type="RefSeq" id="WP_048734400.1">
    <property type="nucleotide sequence ID" value="NZ_CP012033.1"/>
</dbReference>
<dbReference type="PANTHER" id="PTHR33169">
    <property type="entry name" value="PADR-FAMILY TRANSCRIPTIONAL REGULATOR"/>
    <property type="match status" value="1"/>
</dbReference>
<dbReference type="SUPFAM" id="SSF46785">
    <property type="entry name" value="Winged helix' DNA-binding domain"/>
    <property type="match status" value="1"/>
</dbReference>
<dbReference type="Pfam" id="PF03551">
    <property type="entry name" value="PadR"/>
    <property type="match status" value="1"/>
</dbReference>
<reference evidence="2 3" key="1">
    <citation type="submission" date="2015-07" db="EMBL/GenBank/DDBJ databases">
        <title>Lactobacillus korensis/26-25/ whole genome sequencing.</title>
        <authorList>
            <person name="Kim M.K."/>
            <person name="Im W.-T."/>
            <person name="Srinivasan S."/>
            <person name="Lee J.-J."/>
        </authorList>
    </citation>
    <scope>NUCLEOTIDE SEQUENCE [LARGE SCALE GENOMIC DNA]</scope>
    <source>
        <strain evidence="2 3">26-25</strain>
    </source>
</reference>
<proteinExistence type="predicted"/>
<dbReference type="InterPro" id="IPR036390">
    <property type="entry name" value="WH_DNA-bd_sf"/>
</dbReference>
<dbReference type="KEGG" id="lko:ABN16_07300"/>
<dbReference type="AlphaFoldDB" id="A0AAC8UUN7"/>
<dbReference type="Gene3D" id="1.10.10.10">
    <property type="entry name" value="Winged helix-like DNA-binding domain superfamily/Winged helix DNA-binding domain"/>
    <property type="match status" value="1"/>
</dbReference>
<organism evidence="2 3">
    <name type="scientific">Levilactobacillus koreensis</name>
    <dbReference type="NCBI Taxonomy" id="637971"/>
    <lineage>
        <taxon>Bacteria</taxon>
        <taxon>Bacillati</taxon>
        <taxon>Bacillota</taxon>
        <taxon>Bacilli</taxon>
        <taxon>Lactobacillales</taxon>
        <taxon>Lactobacillaceae</taxon>
        <taxon>Levilactobacillus</taxon>
    </lineage>
</organism>
<dbReference type="PANTHER" id="PTHR33169:SF14">
    <property type="entry name" value="TRANSCRIPTIONAL REGULATOR RV3488"/>
    <property type="match status" value="1"/>
</dbReference>
<evidence type="ECO:0000259" key="1">
    <source>
        <dbReference type="Pfam" id="PF03551"/>
    </source>
</evidence>
<accession>A0AAC8UUN7</accession>
<dbReference type="EMBL" id="CP012033">
    <property type="protein sequence ID" value="AKP64821.1"/>
    <property type="molecule type" value="Genomic_DNA"/>
</dbReference>
<feature type="domain" description="Transcription regulator PadR N-terminal" evidence="1">
    <location>
        <begin position="18"/>
        <end position="92"/>
    </location>
</feature>
<sequence length="117" mass="13339">MAEIISKDLIRGHTDTIILNILQQGDSYGYQVAKRVKELSAGHYELNEATLYTVFRRLEKNGALTDYWGDETQGSRRKYYHVTDAGRELLAENTAAWQFAKPIIDDLITGKITTEED</sequence>
<dbReference type="InterPro" id="IPR036388">
    <property type="entry name" value="WH-like_DNA-bd_sf"/>
</dbReference>